<sequence length="620" mass="67261">MAPYIHFNDTLPRSLSVLPAHALLLPGPRCGPNILYISSSIILSSPTPTTILSTSTTALFHGELPYLGVGPVVLQPSPTQSFEAISADPPVHNHPTKLGYVGIAGVVIFASLASFFFVRSRAFGHSKQRPAEYPEPPMRMLRSQIARAREDVVGHVHQLPRDRIRAMNTVPKAPPSSEYQDIYSPFPVTFSSYGLPLLNPEPDSPMTSTLSRDSTIVPPTPTTVKSLATMIDRLQPPLSPEIAQQLPEVRYSWDFRCRGLYRFALGAVLDISRANSIPEPCSSPVSDDAEGTDSHKIRLDTVEDALSFGFASGSRHETQDEEMNNGGIVGVNMDSAISRFSNDTLAAIFNISFEHNCVEDHMDTSSSKPTPSQHPSDNSSLSLCDESTLDMTSSTVFLDTSSSGLSSQKTICNGEDRHLLLNGTVRTSAIEVSRGRKEEEDQVLPSVILVPTESLTCSRTLMSAPEKSSKKRFVLSKPNHRTLVPTSSTLKLHACPSTASVNAMSITGVSPSQLSKPSDITSKSFSGLPSNVGVNYSMSEANITLLGYSAMPPYLPWGYDNRDAVLPLPADKLFGKDSALTCANFKSSKGALRSSISMPLCVELACLSSLMKRRHKFKFD</sequence>
<accession>A0A4S4L524</accession>
<keyword evidence="2" id="KW-0472">Membrane</keyword>
<dbReference type="OrthoDB" id="3269061at2759"/>
<evidence type="ECO:0000256" key="1">
    <source>
        <dbReference type="SAM" id="MobiDB-lite"/>
    </source>
</evidence>
<gene>
    <name evidence="3" type="ORF">EW145_g4080</name>
</gene>
<organism evidence="3 4">
    <name type="scientific">Phellinidium pouzarii</name>
    <dbReference type="NCBI Taxonomy" id="167371"/>
    <lineage>
        <taxon>Eukaryota</taxon>
        <taxon>Fungi</taxon>
        <taxon>Dikarya</taxon>
        <taxon>Basidiomycota</taxon>
        <taxon>Agaricomycotina</taxon>
        <taxon>Agaricomycetes</taxon>
        <taxon>Hymenochaetales</taxon>
        <taxon>Hymenochaetaceae</taxon>
        <taxon>Phellinidium</taxon>
    </lineage>
</organism>
<protein>
    <submittedName>
        <fullName evidence="3">Uncharacterized protein</fullName>
    </submittedName>
</protein>
<feature type="region of interest" description="Disordered" evidence="1">
    <location>
        <begin position="360"/>
        <end position="383"/>
    </location>
</feature>
<feature type="compositionally biased region" description="Polar residues" evidence="1">
    <location>
        <begin position="364"/>
        <end position="382"/>
    </location>
</feature>
<dbReference type="AlphaFoldDB" id="A0A4S4L524"/>
<keyword evidence="4" id="KW-1185">Reference proteome</keyword>
<proteinExistence type="predicted"/>
<keyword evidence="2" id="KW-0812">Transmembrane</keyword>
<evidence type="ECO:0000313" key="3">
    <source>
        <dbReference type="EMBL" id="THH06449.1"/>
    </source>
</evidence>
<keyword evidence="2" id="KW-1133">Transmembrane helix</keyword>
<comment type="caution">
    <text evidence="3">The sequence shown here is derived from an EMBL/GenBank/DDBJ whole genome shotgun (WGS) entry which is preliminary data.</text>
</comment>
<dbReference type="EMBL" id="SGPK01000195">
    <property type="protein sequence ID" value="THH06449.1"/>
    <property type="molecule type" value="Genomic_DNA"/>
</dbReference>
<reference evidence="3 4" key="1">
    <citation type="submission" date="2019-02" db="EMBL/GenBank/DDBJ databases">
        <title>Genome sequencing of the rare red list fungi Phellinidium pouzarii.</title>
        <authorList>
            <person name="Buettner E."/>
            <person name="Kellner H."/>
        </authorList>
    </citation>
    <scope>NUCLEOTIDE SEQUENCE [LARGE SCALE GENOMIC DNA]</scope>
    <source>
        <strain evidence="3 4">DSM 108285</strain>
    </source>
</reference>
<feature type="transmembrane region" description="Helical" evidence="2">
    <location>
        <begin position="98"/>
        <end position="118"/>
    </location>
</feature>
<name>A0A4S4L524_9AGAM</name>
<evidence type="ECO:0000256" key="2">
    <source>
        <dbReference type="SAM" id="Phobius"/>
    </source>
</evidence>
<evidence type="ECO:0000313" key="4">
    <source>
        <dbReference type="Proteomes" id="UP000308199"/>
    </source>
</evidence>
<dbReference type="Proteomes" id="UP000308199">
    <property type="component" value="Unassembled WGS sequence"/>
</dbReference>